<dbReference type="AlphaFoldDB" id="A0A1P9WU81"/>
<gene>
    <name evidence="3" type="ORF">AWR27_06140</name>
</gene>
<keyword evidence="4" id="KW-1185">Reference proteome</keyword>
<dbReference type="Gene3D" id="1.10.260.40">
    <property type="entry name" value="lambda repressor-like DNA-binding domains"/>
    <property type="match status" value="1"/>
</dbReference>
<evidence type="ECO:0000256" key="1">
    <source>
        <dbReference type="ARBA" id="ARBA00023125"/>
    </source>
</evidence>
<dbReference type="GO" id="GO:0003677">
    <property type="term" value="F:DNA binding"/>
    <property type="evidence" value="ECO:0007669"/>
    <property type="project" value="UniProtKB-KW"/>
</dbReference>
<sequence>MILFGAVLIQHRERTKLTQKEVAERIGVCKTTYHNWESDKRVFTVDYLPKLAEVFGIDVVDLFPGGLQVRVIQPANEETGATFDARQLYEDLVGSLRETIALLRDENNKLRMQARQTHASFD</sequence>
<dbReference type="STRING" id="1178516.AWR27_06140"/>
<protein>
    <recommendedName>
        <fullName evidence="2">HTH cro/C1-type domain-containing protein</fullName>
    </recommendedName>
</protein>
<reference evidence="3 4" key="1">
    <citation type="submission" date="2016-01" db="EMBL/GenBank/DDBJ databases">
        <authorList>
            <person name="Oliw E.H."/>
        </authorList>
    </citation>
    <scope>NUCLEOTIDE SEQUENCE [LARGE SCALE GENOMIC DNA]</scope>
    <source>
        <strain evidence="3 4">DY10</strain>
    </source>
</reference>
<dbReference type="PROSITE" id="PS50943">
    <property type="entry name" value="HTH_CROC1"/>
    <property type="match status" value="1"/>
</dbReference>
<dbReference type="PANTHER" id="PTHR46558:SF4">
    <property type="entry name" value="DNA-BIDING PHAGE PROTEIN"/>
    <property type="match status" value="1"/>
</dbReference>
<evidence type="ECO:0000313" key="3">
    <source>
        <dbReference type="EMBL" id="AQG78942.1"/>
    </source>
</evidence>
<proteinExistence type="predicted"/>
<dbReference type="KEGG" id="smon:AWR27_06140"/>
<dbReference type="SUPFAM" id="SSF47413">
    <property type="entry name" value="lambda repressor-like DNA-binding domains"/>
    <property type="match status" value="1"/>
</dbReference>
<dbReference type="Proteomes" id="UP000187941">
    <property type="component" value="Chromosome"/>
</dbReference>
<organism evidence="3 4">
    <name type="scientific">Spirosoma montaniterrae</name>
    <dbReference type="NCBI Taxonomy" id="1178516"/>
    <lineage>
        <taxon>Bacteria</taxon>
        <taxon>Pseudomonadati</taxon>
        <taxon>Bacteroidota</taxon>
        <taxon>Cytophagia</taxon>
        <taxon>Cytophagales</taxon>
        <taxon>Cytophagaceae</taxon>
        <taxon>Spirosoma</taxon>
    </lineage>
</organism>
<evidence type="ECO:0000313" key="4">
    <source>
        <dbReference type="Proteomes" id="UP000187941"/>
    </source>
</evidence>
<name>A0A1P9WU81_9BACT</name>
<dbReference type="RefSeq" id="WP_077130387.1">
    <property type="nucleotide sequence ID" value="NZ_CP014263.1"/>
</dbReference>
<feature type="domain" description="HTH cro/C1-type" evidence="2">
    <location>
        <begin position="8"/>
        <end position="62"/>
    </location>
</feature>
<dbReference type="CDD" id="cd00093">
    <property type="entry name" value="HTH_XRE"/>
    <property type="match status" value="1"/>
</dbReference>
<accession>A0A1P9WU81</accession>
<dbReference type="InterPro" id="IPR010982">
    <property type="entry name" value="Lambda_DNA-bd_dom_sf"/>
</dbReference>
<dbReference type="Pfam" id="PF01381">
    <property type="entry name" value="HTH_3"/>
    <property type="match status" value="1"/>
</dbReference>
<dbReference type="SMART" id="SM00530">
    <property type="entry name" value="HTH_XRE"/>
    <property type="match status" value="1"/>
</dbReference>
<evidence type="ECO:0000259" key="2">
    <source>
        <dbReference type="PROSITE" id="PS50943"/>
    </source>
</evidence>
<dbReference type="PANTHER" id="PTHR46558">
    <property type="entry name" value="TRACRIPTIONAL REGULATORY PROTEIN-RELATED-RELATED"/>
    <property type="match status" value="1"/>
</dbReference>
<keyword evidence="1" id="KW-0238">DNA-binding</keyword>
<dbReference type="InterPro" id="IPR001387">
    <property type="entry name" value="Cro/C1-type_HTH"/>
</dbReference>
<dbReference type="EMBL" id="CP014263">
    <property type="protein sequence ID" value="AQG78942.1"/>
    <property type="molecule type" value="Genomic_DNA"/>
</dbReference>
<dbReference type="OrthoDB" id="959032at2"/>